<organism evidence="1 2">
    <name type="scientific">Klebsiella phage K1-ULIP33</name>
    <dbReference type="NCBI Taxonomy" id="2307015"/>
    <lineage>
        <taxon>Viruses</taxon>
        <taxon>Duplodnaviria</taxon>
        <taxon>Heunggongvirae</taxon>
        <taxon>Uroviricota</taxon>
        <taxon>Caudoviricetes</taxon>
        <taxon>Autographivirales</taxon>
        <taxon>Autosignataviridae</taxon>
        <taxon>Molineuxvirinae</taxon>
        <taxon>Ulipvirus</taxon>
        <taxon>Ulipvirus K1ULIP33</taxon>
    </lineage>
</organism>
<evidence type="ECO:0000313" key="2">
    <source>
        <dbReference type="Proteomes" id="UP000307994"/>
    </source>
</evidence>
<keyword evidence="2" id="KW-1185">Reference proteome</keyword>
<gene>
    <name evidence="1" type="ORF">D3A55_0015</name>
</gene>
<name>A0A4P6D8R9_9CAUD</name>
<protein>
    <submittedName>
        <fullName evidence="1">Uncharacterized protein</fullName>
    </submittedName>
</protein>
<dbReference type="Proteomes" id="UP000307994">
    <property type="component" value="Segment"/>
</dbReference>
<proteinExistence type="predicted"/>
<sequence>MSKKPSLKFLDGNEYMQQRVTNQAFLFAQLTMAEAKKNSLTREQIIKDATWEPHKVTYMGRKVTVERKKVS</sequence>
<dbReference type="EMBL" id="MK380014">
    <property type="protein sequence ID" value="QAU05466.1"/>
    <property type="molecule type" value="Genomic_DNA"/>
</dbReference>
<evidence type="ECO:0000313" key="1">
    <source>
        <dbReference type="EMBL" id="QAU05466.1"/>
    </source>
</evidence>
<reference evidence="1 2" key="1">
    <citation type="journal article" date="2019" name="Viruses">
        <title>New Bacteriophages against Emerging Lineages ST23 and ST258 of Klebsiella pneumoniae and Efficacy Assessment in Galleria mellonella Larvae.</title>
        <authorList>
            <person name="Thiry D."/>
            <person name="Passet V."/>
            <person name="Danis-Wlodarczyk K."/>
            <person name="Lood C."/>
            <person name="Wagemans J."/>
            <person name="De Sordi L."/>
            <person name="van Noort V."/>
            <person name="Dufour N."/>
            <person name="Debarbieux L."/>
            <person name="Mainil J.G."/>
            <person name="Brisse S."/>
            <person name="Lavigne R."/>
        </authorList>
    </citation>
    <scope>NUCLEOTIDE SEQUENCE [LARGE SCALE GENOMIC DNA]</scope>
</reference>
<accession>A0A4P6D8R9</accession>